<dbReference type="Gene3D" id="1.10.3720.10">
    <property type="entry name" value="MetI-like"/>
    <property type="match status" value="1"/>
</dbReference>
<feature type="transmembrane region" description="Helical" evidence="7">
    <location>
        <begin position="69"/>
        <end position="91"/>
    </location>
</feature>
<keyword evidence="3" id="KW-1003">Cell membrane</keyword>
<evidence type="ECO:0000256" key="5">
    <source>
        <dbReference type="ARBA" id="ARBA00022989"/>
    </source>
</evidence>
<protein>
    <submittedName>
        <fullName evidence="10">Amino acid ABC transporter permease</fullName>
    </submittedName>
</protein>
<dbReference type="InterPro" id="IPR010065">
    <property type="entry name" value="AA_ABC_transptr_permease_3TM"/>
</dbReference>
<comment type="caution">
    <text evidence="10">The sequence shown here is derived from an EMBL/GenBank/DDBJ whole genome shotgun (WGS) entry which is preliminary data.</text>
</comment>
<evidence type="ECO:0000256" key="1">
    <source>
        <dbReference type="ARBA" id="ARBA00004651"/>
    </source>
</evidence>
<evidence type="ECO:0000259" key="9">
    <source>
        <dbReference type="PROSITE" id="PS50928"/>
    </source>
</evidence>
<dbReference type="EMBL" id="JAYWVC010000274">
    <property type="protein sequence ID" value="MED7827821.1"/>
    <property type="molecule type" value="Genomic_DNA"/>
</dbReference>
<feature type="region of interest" description="Disordered" evidence="8">
    <location>
        <begin position="264"/>
        <end position="295"/>
    </location>
</feature>
<feature type="transmembrane region" description="Helical" evidence="7">
    <location>
        <begin position="103"/>
        <end position="125"/>
    </location>
</feature>
<name>A0ABU7FV60_9ACTN</name>
<dbReference type="RefSeq" id="WP_329512190.1">
    <property type="nucleotide sequence ID" value="NZ_BAAAYZ010000188.1"/>
</dbReference>
<evidence type="ECO:0000256" key="7">
    <source>
        <dbReference type="RuleBase" id="RU363032"/>
    </source>
</evidence>
<keyword evidence="11" id="KW-1185">Reference proteome</keyword>
<gene>
    <name evidence="10" type="ORF">VXC91_39510</name>
</gene>
<evidence type="ECO:0000256" key="2">
    <source>
        <dbReference type="ARBA" id="ARBA00022448"/>
    </source>
</evidence>
<keyword evidence="2 7" id="KW-0813">Transport</keyword>
<keyword evidence="4 7" id="KW-0812">Transmembrane</keyword>
<keyword evidence="6 7" id="KW-0472">Membrane</keyword>
<dbReference type="PANTHER" id="PTHR30614:SF21">
    <property type="entry name" value="AMINO ACID ABC TRANSPORTER PERMEASE"/>
    <property type="match status" value="1"/>
</dbReference>
<dbReference type="InterPro" id="IPR043429">
    <property type="entry name" value="ArtM/GltK/GlnP/TcyL/YhdX-like"/>
</dbReference>
<sequence length="295" mass="32023">MTSTPTLLFDTPGPRAKRRARLWSLATGVAFLLAAALAVHQFSSHGQLATHKWQPFGTWPVWRFLLNGAWYSLLAALGSAAIAAPFGLLLAIGRMSSRRPVRWIAGTYVEVMRTVPVLLLIYLTLFALPKYGLNLPLYWKLVAPLALSVAASTAEIFRAGLVSLDRGQREAGAALGLSRSQTLRIILLPQALRRVVPSLISQAVGLIKDTSLGYIVSYYELLYSGQVYATYSHLLIQTYIVVAALYLLVNATLSKLGRVIQQRDGRPRRTSGAAATQPAESPPDTVPAGNDGART</sequence>
<dbReference type="InterPro" id="IPR035906">
    <property type="entry name" value="MetI-like_sf"/>
</dbReference>
<dbReference type="PROSITE" id="PS50928">
    <property type="entry name" value="ABC_TM1"/>
    <property type="match status" value="1"/>
</dbReference>
<organism evidence="10 11">
    <name type="scientific">Streptomyces chiangmaiensis</name>
    <dbReference type="NCBI Taxonomy" id="766497"/>
    <lineage>
        <taxon>Bacteria</taxon>
        <taxon>Bacillati</taxon>
        <taxon>Actinomycetota</taxon>
        <taxon>Actinomycetes</taxon>
        <taxon>Kitasatosporales</taxon>
        <taxon>Streptomycetaceae</taxon>
        <taxon>Streptomyces</taxon>
    </lineage>
</organism>
<dbReference type="CDD" id="cd06261">
    <property type="entry name" value="TM_PBP2"/>
    <property type="match status" value="1"/>
</dbReference>
<dbReference type="NCBIfam" id="TIGR01726">
    <property type="entry name" value="HEQRo_perm_3TM"/>
    <property type="match status" value="1"/>
</dbReference>
<evidence type="ECO:0000313" key="10">
    <source>
        <dbReference type="EMBL" id="MED7827821.1"/>
    </source>
</evidence>
<evidence type="ECO:0000313" key="11">
    <source>
        <dbReference type="Proteomes" id="UP001333996"/>
    </source>
</evidence>
<reference evidence="10" key="1">
    <citation type="submission" date="2024-01" db="EMBL/GenBank/DDBJ databases">
        <title>First draft genome sequence data of TA4-1, the type strain of Gram-positive actinobacterium Streptomyces chiangmaiensis.</title>
        <authorList>
            <person name="Yasawong M."/>
            <person name="Nantapong N."/>
        </authorList>
    </citation>
    <scope>NUCLEOTIDE SEQUENCE</scope>
    <source>
        <strain evidence="10">TA4-1</strain>
    </source>
</reference>
<dbReference type="SUPFAM" id="SSF161098">
    <property type="entry name" value="MetI-like"/>
    <property type="match status" value="1"/>
</dbReference>
<dbReference type="InterPro" id="IPR000515">
    <property type="entry name" value="MetI-like"/>
</dbReference>
<evidence type="ECO:0000256" key="6">
    <source>
        <dbReference type="ARBA" id="ARBA00023136"/>
    </source>
</evidence>
<feature type="domain" description="ABC transmembrane type-1" evidence="9">
    <location>
        <begin position="69"/>
        <end position="257"/>
    </location>
</feature>
<accession>A0ABU7FV60</accession>
<dbReference type="Proteomes" id="UP001333996">
    <property type="component" value="Unassembled WGS sequence"/>
</dbReference>
<dbReference type="Pfam" id="PF00528">
    <property type="entry name" value="BPD_transp_1"/>
    <property type="match status" value="1"/>
</dbReference>
<feature type="transmembrane region" description="Helical" evidence="7">
    <location>
        <begin position="231"/>
        <end position="253"/>
    </location>
</feature>
<proteinExistence type="inferred from homology"/>
<keyword evidence="5 7" id="KW-1133">Transmembrane helix</keyword>
<comment type="subcellular location">
    <subcellularLocation>
        <location evidence="1 7">Cell membrane</location>
        <topology evidence="1 7">Multi-pass membrane protein</topology>
    </subcellularLocation>
</comment>
<evidence type="ECO:0000256" key="3">
    <source>
        <dbReference type="ARBA" id="ARBA00022475"/>
    </source>
</evidence>
<dbReference type="PANTHER" id="PTHR30614">
    <property type="entry name" value="MEMBRANE COMPONENT OF AMINO ACID ABC TRANSPORTER"/>
    <property type="match status" value="1"/>
</dbReference>
<evidence type="ECO:0000256" key="8">
    <source>
        <dbReference type="SAM" id="MobiDB-lite"/>
    </source>
</evidence>
<evidence type="ECO:0000256" key="4">
    <source>
        <dbReference type="ARBA" id="ARBA00022692"/>
    </source>
</evidence>
<comment type="similarity">
    <text evidence="7">Belongs to the binding-protein-dependent transport system permease family.</text>
</comment>